<evidence type="ECO:0000259" key="1">
    <source>
        <dbReference type="PROSITE" id="PS51186"/>
    </source>
</evidence>
<dbReference type="InterPro" id="IPR000182">
    <property type="entry name" value="GNAT_dom"/>
</dbReference>
<proteinExistence type="predicted"/>
<dbReference type="PANTHER" id="PTHR43610">
    <property type="entry name" value="BLL6696 PROTEIN"/>
    <property type="match status" value="1"/>
</dbReference>
<dbReference type="RefSeq" id="WP_379575954.1">
    <property type="nucleotide sequence ID" value="NZ_JBHUFV010000047.1"/>
</dbReference>
<dbReference type="GO" id="GO:0016746">
    <property type="term" value="F:acyltransferase activity"/>
    <property type="evidence" value="ECO:0007669"/>
    <property type="project" value="UniProtKB-KW"/>
</dbReference>
<protein>
    <submittedName>
        <fullName evidence="2">GNAT family N-acetyltransferase</fullName>
        <ecNumber evidence="2">2.3.-.-</ecNumber>
    </submittedName>
</protein>
<dbReference type="Pfam" id="PF13302">
    <property type="entry name" value="Acetyltransf_3"/>
    <property type="match status" value="1"/>
</dbReference>
<organism evidence="2 3">
    <name type="scientific">Nonomuraea mangrovi</name>
    <dbReference type="NCBI Taxonomy" id="2316207"/>
    <lineage>
        <taxon>Bacteria</taxon>
        <taxon>Bacillati</taxon>
        <taxon>Actinomycetota</taxon>
        <taxon>Actinomycetes</taxon>
        <taxon>Streptosporangiales</taxon>
        <taxon>Streptosporangiaceae</taxon>
        <taxon>Nonomuraea</taxon>
    </lineage>
</organism>
<dbReference type="SUPFAM" id="SSF55729">
    <property type="entry name" value="Acyl-CoA N-acyltransferases (Nat)"/>
    <property type="match status" value="1"/>
</dbReference>
<keyword evidence="2" id="KW-0808">Transferase</keyword>
<gene>
    <name evidence="2" type="ORF">ACFSKW_30655</name>
</gene>
<reference evidence="3" key="1">
    <citation type="journal article" date="2019" name="Int. J. Syst. Evol. Microbiol.">
        <title>The Global Catalogue of Microorganisms (GCM) 10K type strain sequencing project: providing services to taxonomists for standard genome sequencing and annotation.</title>
        <authorList>
            <consortium name="The Broad Institute Genomics Platform"/>
            <consortium name="The Broad Institute Genome Sequencing Center for Infectious Disease"/>
            <person name="Wu L."/>
            <person name="Ma J."/>
        </authorList>
    </citation>
    <scope>NUCLEOTIDE SEQUENCE [LARGE SCALE GENOMIC DNA]</scope>
    <source>
        <strain evidence="3">ICMP 6774ER</strain>
    </source>
</reference>
<feature type="domain" description="N-acetyltransferase" evidence="1">
    <location>
        <begin position="13"/>
        <end position="174"/>
    </location>
</feature>
<sequence>MFATKPTLVGERVTLRPVGPEHVEGLLELVTDAEVRRLTGSRAGVGREPVTMWYATRGDHDDRLDLAICHGDEYVGEVVINELDADNLSCNLRIALIGARVFGKGFGTEALRLVLGHVFDTTPLNRVSLGVYDFNERARHVYQKVGFVVEGVLRDALLWEGEWHDEIVMSVLRREWVTTKSEIGASKLQ</sequence>
<keyword evidence="2" id="KW-0012">Acyltransferase</keyword>
<dbReference type="PROSITE" id="PS51186">
    <property type="entry name" value="GNAT"/>
    <property type="match status" value="1"/>
</dbReference>
<dbReference type="InterPro" id="IPR016181">
    <property type="entry name" value="Acyl_CoA_acyltransferase"/>
</dbReference>
<evidence type="ECO:0000313" key="3">
    <source>
        <dbReference type="Proteomes" id="UP001597368"/>
    </source>
</evidence>
<dbReference type="Proteomes" id="UP001597368">
    <property type="component" value="Unassembled WGS sequence"/>
</dbReference>
<keyword evidence="3" id="KW-1185">Reference proteome</keyword>
<name>A0ABW4T2G4_9ACTN</name>
<evidence type="ECO:0000313" key="2">
    <source>
        <dbReference type="EMBL" id="MFD1935841.1"/>
    </source>
</evidence>
<dbReference type="EC" id="2.3.-.-" evidence="2"/>
<dbReference type="PANTHER" id="PTHR43610:SF1">
    <property type="entry name" value="N-ACETYLTRANSFERASE DOMAIN-CONTAINING PROTEIN"/>
    <property type="match status" value="1"/>
</dbReference>
<accession>A0ABW4T2G4</accession>
<comment type="caution">
    <text evidence="2">The sequence shown here is derived from an EMBL/GenBank/DDBJ whole genome shotgun (WGS) entry which is preliminary data.</text>
</comment>
<dbReference type="Gene3D" id="3.40.630.30">
    <property type="match status" value="1"/>
</dbReference>
<dbReference type="EMBL" id="JBHUFV010000047">
    <property type="protein sequence ID" value="MFD1935841.1"/>
    <property type="molecule type" value="Genomic_DNA"/>
</dbReference>